<dbReference type="RefSeq" id="WP_148939106.1">
    <property type="nucleotide sequence ID" value="NZ_VTEI01000003.1"/>
</dbReference>
<dbReference type="InterPro" id="IPR046720">
    <property type="entry name" value="DUF6612"/>
</dbReference>
<evidence type="ECO:0000313" key="1">
    <source>
        <dbReference type="EMBL" id="TYS17761.1"/>
    </source>
</evidence>
<dbReference type="Pfam" id="PF20316">
    <property type="entry name" value="DUF6612"/>
    <property type="match status" value="1"/>
</dbReference>
<organism evidence="1 2">
    <name type="scientific">Rossellomorea vietnamensis</name>
    <dbReference type="NCBI Taxonomy" id="218284"/>
    <lineage>
        <taxon>Bacteria</taxon>
        <taxon>Bacillati</taxon>
        <taxon>Bacillota</taxon>
        <taxon>Bacilli</taxon>
        <taxon>Bacillales</taxon>
        <taxon>Bacillaceae</taxon>
        <taxon>Rossellomorea</taxon>
    </lineage>
</organism>
<protein>
    <submittedName>
        <fullName evidence="1">Uncharacterized protein</fullName>
    </submittedName>
</protein>
<dbReference type="AlphaFoldDB" id="A0A5D4NVQ8"/>
<comment type="caution">
    <text evidence="1">The sequence shown here is derived from an EMBL/GenBank/DDBJ whole genome shotgun (WGS) entry which is preliminary data.</text>
</comment>
<dbReference type="Proteomes" id="UP000322267">
    <property type="component" value="Unassembled WGS sequence"/>
</dbReference>
<name>A0A5D4NVQ8_9BACI</name>
<reference evidence="1 2" key="1">
    <citation type="submission" date="2019-08" db="EMBL/GenBank/DDBJ databases">
        <title>Bacillus genomes from the desert of Cuatro Cienegas, Coahuila.</title>
        <authorList>
            <person name="Olmedo-Alvarez G."/>
        </authorList>
    </citation>
    <scope>NUCLEOTIDE SEQUENCE [LARGE SCALE GENOMIC DNA]</scope>
    <source>
        <strain evidence="1 2">CH34_1T</strain>
    </source>
</reference>
<gene>
    <name evidence="1" type="ORF">FZC78_07835</name>
</gene>
<proteinExistence type="predicted"/>
<dbReference type="EMBL" id="VTEI01000003">
    <property type="protein sequence ID" value="TYS17761.1"/>
    <property type="molecule type" value="Genomic_DNA"/>
</dbReference>
<evidence type="ECO:0000313" key="2">
    <source>
        <dbReference type="Proteomes" id="UP000322267"/>
    </source>
</evidence>
<sequence length="66" mass="7519">MDVSVNEYKLTIYLDKDTLYPEKTVVFSSFNVSTFETSFILHCDLSSKESTFNEIGKIEISSEAVQ</sequence>
<accession>A0A5D4NVQ8</accession>